<evidence type="ECO:0000256" key="8">
    <source>
        <dbReference type="ARBA" id="ARBA00049244"/>
    </source>
</evidence>
<dbReference type="Proteomes" id="UP000253083">
    <property type="component" value="Unassembled WGS sequence"/>
</dbReference>
<dbReference type="InterPro" id="IPR032780">
    <property type="entry name" value="DNA_pol3_delt_C"/>
</dbReference>
<evidence type="ECO:0000256" key="6">
    <source>
        <dbReference type="ARBA" id="ARBA00022932"/>
    </source>
</evidence>
<feature type="domain" description="DNA polymerase III subunit delta C-terminal" evidence="11">
    <location>
        <begin position="219"/>
        <end position="341"/>
    </location>
</feature>
<keyword evidence="13" id="KW-1185">Reference proteome</keyword>
<dbReference type="SUPFAM" id="SSF48019">
    <property type="entry name" value="post-AAA+ oligomerization domain-like"/>
    <property type="match status" value="1"/>
</dbReference>
<comment type="similarity">
    <text evidence="7">Belongs to the DNA polymerase HolA subunit family.</text>
</comment>
<dbReference type="FunCoup" id="A0A395JNN0">
    <property type="interactions" value="155"/>
</dbReference>
<organism evidence="12 13">
    <name type="scientific">Arenicella xantha</name>
    <dbReference type="NCBI Taxonomy" id="644221"/>
    <lineage>
        <taxon>Bacteria</taxon>
        <taxon>Pseudomonadati</taxon>
        <taxon>Pseudomonadota</taxon>
        <taxon>Gammaproteobacteria</taxon>
        <taxon>Arenicellales</taxon>
        <taxon>Arenicellaceae</taxon>
        <taxon>Arenicella</taxon>
    </lineage>
</organism>
<keyword evidence="6" id="KW-0239">DNA-directed DNA polymerase</keyword>
<dbReference type="CDD" id="cd18138">
    <property type="entry name" value="HLD_clamp_pol_III_delta"/>
    <property type="match status" value="1"/>
</dbReference>
<dbReference type="EC" id="2.7.7.7" evidence="1 9"/>
<keyword evidence="3" id="KW-0808">Transferase</keyword>
<evidence type="ECO:0000259" key="10">
    <source>
        <dbReference type="Pfam" id="PF06144"/>
    </source>
</evidence>
<comment type="caution">
    <text evidence="12">The sequence shown here is derived from an EMBL/GenBank/DDBJ whole genome shotgun (WGS) entry which is preliminary data.</text>
</comment>
<dbReference type="Gene3D" id="1.10.8.60">
    <property type="match status" value="1"/>
</dbReference>
<evidence type="ECO:0000313" key="12">
    <source>
        <dbReference type="EMBL" id="RBP53254.1"/>
    </source>
</evidence>
<keyword evidence="5" id="KW-0235">DNA replication</keyword>
<protein>
    <recommendedName>
        <fullName evidence="2 9">DNA polymerase III subunit delta</fullName>
        <ecNumber evidence="1 9">2.7.7.7</ecNumber>
    </recommendedName>
</protein>
<dbReference type="InterPro" id="IPR027417">
    <property type="entry name" value="P-loop_NTPase"/>
</dbReference>
<evidence type="ECO:0000256" key="4">
    <source>
        <dbReference type="ARBA" id="ARBA00022695"/>
    </source>
</evidence>
<dbReference type="PANTHER" id="PTHR34388">
    <property type="entry name" value="DNA POLYMERASE III SUBUNIT DELTA"/>
    <property type="match status" value="1"/>
</dbReference>
<accession>A0A395JNN0</accession>
<evidence type="ECO:0000256" key="5">
    <source>
        <dbReference type="ARBA" id="ARBA00022705"/>
    </source>
</evidence>
<dbReference type="InterPro" id="IPR010372">
    <property type="entry name" value="DNA_pol3_delta_N"/>
</dbReference>
<evidence type="ECO:0000256" key="3">
    <source>
        <dbReference type="ARBA" id="ARBA00022679"/>
    </source>
</evidence>
<comment type="catalytic activity">
    <reaction evidence="8">
        <text>DNA(n) + a 2'-deoxyribonucleoside 5'-triphosphate = DNA(n+1) + diphosphate</text>
        <dbReference type="Rhea" id="RHEA:22508"/>
        <dbReference type="Rhea" id="RHEA-COMP:17339"/>
        <dbReference type="Rhea" id="RHEA-COMP:17340"/>
        <dbReference type="ChEBI" id="CHEBI:33019"/>
        <dbReference type="ChEBI" id="CHEBI:61560"/>
        <dbReference type="ChEBI" id="CHEBI:173112"/>
        <dbReference type="EC" id="2.7.7.7"/>
    </reaction>
</comment>
<dbReference type="EMBL" id="QNRT01000001">
    <property type="protein sequence ID" value="RBP53254.1"/>
    <property type="molecule type" value="Genomic_DNA"/>
</dbReference>
<evidence type="ECO:0000313" key="13">
    <source>
        <dbReference type="Proteomes" id="UP000253083"/>
    </source>
</evidence>
<proteinExistence type="inferred from homology"/>
<dbReference type="GO" id="GO:0006261">
    <property type="term" value="P:DNA-templated DNA replication"/>
    <property type="evidence" value="ECO:0007669"/>
    <property type="project" value="TreeGrafter"/>
</dbReference>
<evidence type="ECO:0000256" key="7">
    <source>
        <dbReference type="ARBA" id="ARBA00034754"/>
    </source>
</evidence>
<evidence type="ECO:0000259" key="11">
    <source>
        <dbReference type="Pfam" id="PF14840"/>
    </source>
</evidence>
<dbReference type="InterPro" id="IPR005790">
    <property type="entry name" value="DNA_polIII_delta"/>
</dbReference>
<dbReference type="GO" id="GO:0003887">
    <property type="term" value="F:DNA-directed DNA polymerase activity"/>
    <property type="evidence" value="ECO:0007669"/>
    <property type="project" value="UniProtKB-UniRule"/>
</dbReference>
<dbReference type="OrthoDB" id="9770982at2"/>
<dbReference type="Pfam" id="PF06144">
    <property type="entry name" value="DNA_pol3_delta"/>
    <property type="match status" value="1"/>
</dbReference>
<evidence type="ECO:0000256" key="1">
    <source>
        <dbReference type="ARBA" id="ARBA00012417"/>
    </source>
</evidence>
<dbReference type="AlphaFoldDB" id="A0A395JNN0"/>
<dbReference type="Gene3D" id="1.20.272.10">
    <property type="match status" value="1"/>
</dbReference>
<reference evidence="12 13" key="1">
    <citation type="submission" date="2018-06" db="EMBL/GenBank/DDBJ databases">
        <title>Genomic Encyclopedia of Type Strains, Phase IV (KMG-IV): sequencing the most valuable type-strain genomes for metagenomic binning, comparative biology and taxonomic classification.</title>
        <authorList>
            <person name="Goeker M."/>
        </authorList>
    </citation>
    <scope>NUCLEOTIDE SEQUENCE [LARGE SCALE GENOMIC DNA]</scope>
    <source>
        <strain evidence="12 13">DSM 24032</strain>
    </source>
</reference>
<gene>
    <name evidence="12" type="ORF">DFR28_101640</name>
</gene>
<feature type="domain" description="DNA polymerase III delta N-terminal" evidence="10">
    <location>
        <begin position="24"/>
        <end position="129"/>
    </location>
</feature>
<dbReference type="SUPFAM" id="SSF52540">
    <property type="entry name" value="P-loop containing nucleoside triphosphate hydrolases"/>
    <property type="match status" value="1"/>
</dbReference>
<dbReference type="GO" id="GO:0003677">
    <property type="term" value="F:DNA binding"/>
    <property type="evidence" value="ECO:0007669"/>
    <property type="project" value="InterPro"/>
</dbReference>
<keyword evidence="4" id="KW-0548">Nucleotidyltransferase</keyword>
<dbReference type="RefSeq" id="WP_113952841.1">
    <property type="nucleotide sequence ID" value="NZ_QNRT01000001.1"/>
</dbReference>
<dbReference type="NCBIfam" id="TIGR01128">
    <property type="entry name" value="holA"/>
    <property type="match status" value="1"/>
</dbReference>
<name>A0A395JNN0_9GAMM</name>
<dbReference type="Pfam" id="PF14840">
    <property type="entry name" value="DNA_pol3_delt_C"/>
    <property type="match status" value="1"/>
</dbReference>
<dbReference type="PANTHER" id="PTHR34388:SF1">
    <property type="entry name" value="DNA POLYMERASE III SUBUNIT DELTA"/>
    <property type="match status" value="1"/>
</dbReference>
<dbReference type="InParanoid" id="A0A395JNN0"/>
<dbReference type="InterPro" id="IPR008921">
    <property type="entry name" value="DNA_pol3_clamp-load_cplx_C"/>
</dbReference>
<dbReference type="GO" id="GO:0009360">
    <property type="term" value="C:DNA polymerase III complex"/>
    <property type="evidence" value="ECO:0007669"/>
    <property type="project" value="UniProtKB-UniRule"/>
</dbReference>
<sequence>MRVALDDLAGRLAANASKLPKLILLNGNEPLLIEEALDGARAALRELGFSERIKYQLEAGFDWSALMGAGQSMSLFSERRIIELRVPKSLGAPGTKAITEYCGHPSEDDVLIVMMPALDKRQRSAKWVSAIESIGWVVDGPDVGAQQFPAWLKKRLQSRSLRVESGVVEMMTAQLEGNVLAAAQEVDKLQVLAPDGAVTLKLVTESLADQARFDVYALTDSCLAGDLNRALRIQQRLQSEGVEPVIVVWSLVREIRLHAVLAAGLASGESRSMLFKQNRVWSKREPIVNAALARLGSNQWYDLLERAAHLDQTVKGQRYQEVGTLWFQIEQLCARLCGVELSLKAKA</sequence>
<dbReference type="Gene3D" id="3.40.50.300">
    <property type="entry name" value="P-loop containing nucleotide triphosphate hydrolases"/>
    <property type="match status" value="1"/>
</dbReference>
<evidence type="ECO:0000256" key="2">
    <source>
        <dbReference type="ARBA" id="ARBA00017703"/>
    </source>
</evidence>
<evidence type="ECO:0000256" key="9">
    <source>
        <dbReference type="NCBIfam" id="TIGR01128"/>
    </source>
</evidence>